<gene>
    <name evidence="1" type="ORF">DDB_G0271518</name>
</gene>
<reference evidence="1 2" key="1">
    <citation type="journal article" date="2005" name="Nature">
        <title>The genome of the social amoeba Dictyostelium discoideum.</title>
        <authorList>
            <consortium name="The Dictyostelium discoideum Sequencing Consortium"/>
            <person name="Eichinger L."/>
            <person name="Pachebat J.A."/>
            <person name="Glockner G."/>
            <person name="Rajandream M.A."/>
            <person name="Sucgang R."/>
            <person name="Berriman M."/>
            <person name="Song J."/>
            <person name="Olsen R."/>
            <person name="Szafranski K."/>
            <person name="Xu Q."/>
            <person name="Tunggal B."/>
            <person name="Kummerfeld S."/>
            <person name="Madera M."/>
            <person name="Konfortov B.A."/>
            <person name="Rivero F."/>
            <person name="Bankier A.T."/>
            <person name="Lehmann R."/>
            <person name="Hamlin N."/>
            <person name="Davies R."/>
            <person name="Gaudet P."/>
            <person name="Fey P."/>
            <person name="Pilcher K."/>
            <person name="Chen G."/>
            <person name="Saunders D."/>
            <person name="Sodergren E."/>
            <person name="Davis P."/>
            <person name="Kerhornou A."/>
            <person name="Nie X."/>
            <person name="Hall N."/>
            <person name="Anjard C."/>
            <person name="Hemphill L."/>
            <person name="Bason N."/>
            <person name="Farbrother P."/>
            <person name="Desany B."/>
            <person name="Just E."/>
            <person name="Morio T."/>
            <person name="Rost R."/>
            <person name="Churcher C."/>
            <person name="Cooper J."/>
            <person name="Haydock S."/>
            <person name="van Driessche N."/>
            <person name="Cronin A."/>
            <person name="Goodhead I."/>
            <person name="Muzny D."/>
            <person name="Mourier T."/>
            <person name="Pain A."/>
            <person name="Lu M."/>
            <person name="Harper D."/>
            <person name="Lindsay R."/>
            <person name="Hauser H."/>
            <person name="James K."/>
            <person name="Quiles M."/>
            <person name="Madan Babu M."/>
            <person name="Saito T."/>
            <person name="Buchrieser C."/>
            <person name="Wardroper A."/>
            <person name="Felder M."/>
            <person name="Thangavelu M."/>
            <person name="Johnson D."/>
            <person name="Knights A."/>
            <person name="Loulseged H."/>
            <person name="Mungall K."/>
            <person name="Oliver K."/>
            <person name="Price C."/>
            <person name="Quail M.A."/>
            <person name="Urushihara H."/>
            <person name="Hernandez J."/>
            <person name="Rabbinowitsch E."/>
            <person name="Steffen D."/>
            <person name="Sanders M."/>
            <person name="Ma J."/>
            <person name="Kohara Y."/>
            <person name="Sharp S."/>
            <person name="Simmonds M."/>
            <person name="Spiegler S."/>
            <person name="Tivey A."/>
            <person name="Sugano S."/>
            <person name="White B."/>
            <person name="Walker D."/>
            <person name="Woodward J."/>
            <person name="Winckler T."/>
            <person name="Tanaka Y."/>
            <person name="Shaulsky G."/>
            <person name="Schleicher M."/>
            <person name="Weinstock G."/>
            <person name="Rosenthal A."/>
            <person name="Cox E.C."/>
            <person name="Chisholm R.L."/>
            <person name="Gibbs R."/>
            <person name="Loomis W.F."/>
            <person name="Platzer M."/>
            <person name="Kay R.R."/>
            <person name="Williams J."/>
            <person name="Dear P.H."/>
            <person name="Noegel A.A."/>
            <person name="Barrell B."/>
            <person name="Kuspa A."/>
        </authorList>
    </citation>
    <scope>NUCLEOTIDE SEQUENCE [LARGE SCALE GENOMIC DNA]</scope>
    <source>
        <strain evidence="1 2">AX4</strain>
    </source>
</reference>
<dbReference type="EMBL" id="AAFI02000006">
    <property type="protein sequence ID" value="EAL71623.1"/>
    <property type="molecule type" value="Genomic_DNA"/>
</dbReference>
<dbReference type="PaxDb" id="44689-DDB0168379"/>
<dbReference type="KEGG" id="ddi:DDB_G0271518"/>
<protein>
    <submittedName>
        <fullName evidence="1">Uncharacterized protein</fullName>
    </submittedName>
</protein>
<dbReference type="HOGENOM" id="CLU_1828942_0_0_1"/>
<dbReference type="GeneID" id="8618013"/>
<accession>Q86JI6</accession>
<comment type="caution">
    <text evidence="1">The sequence shown here is derived from an EMBL/GenBank/DDBJ whole genome shotgun (WGS) entry which is preliminary data.</text>
</comment>
<sequence>MNLGMRLQRNIFIEIQPIVRGNVSYLVCLKYHSSTLLSNKLILTFFCYTGMGSLTIQKLEDLFWKTIEKHKVSVAFTGPHTFQIPVNLHSTYNLSSGVPSIFIKPSILSPELVNENEIGGFSFKLPIPSSFAISFYKNNEK</sequence>
<dbReference type="InParanoid" id="Q86JI6"/>
<evidence type="ECO:0000313" key="2">
    <source>
        <dbReference type="Proteomes" id="UP000002195"/>
    </source>
</evidence>
<keyword evidence="2" id="KW-1185">Reference proteome</keyword>
<evidence type="ECO:0000313" key="1">
    <source>
        <dbReference type="EMBL" id="EAL71623.1"/>
    </source>
</evidence>
<dbReference type="AlphaFoldDB" id="Q86JI6"/>
<name>Q86JI6_DICDI</name>
<organism evidence="1 2">
    <name type="scientific">Dictyostelium discoideum</name>
    <name type="common">Social amoeba</name>
    <dbReference type="NCBI Taxonomy" id="44689"/>
    <lineage>
        <taxon>Eukaryota</taxon>
        <taxon>Amoebozoa</taxon>
        <taxon>Evosea</taxon>
        <taxon>Eumycetozoa</taxon>
        <taxon>Dictyostelia</taxon>
        <taxon>Dictyosteliales</taxon>
        <taxon>Dictyosteliaceae</taxon>
        <taxon>Dictyostelium</taxon>
    </lineage>
</organism>
<dbReference type="RefSeq" id="XP_645556.1">
    <property type="nucleotide sequence ID" value="XM_640464.1"/>
</dbReference>
<dbReference type="VEuPathDB" id="AmoebaDB:DDB_G0271518"/>
<accession>Q55AZ0</accession>
<dbReference type="Proteomes" id="UP000002195">
    <property type="component" value="Unassembled WGS sequence"/>
</dbReference>
<proteinExistence type="predicted"/>